<evidence type="ECO:0000313" key="7">
    <source>
        <dbReference type="EMBL" id="KAL3752265.1"/>
    </source>
</evidence>
<organism evidence="7 8">
    <name type="scientific">Eucalyptus globulus</name>
    <name type="common">Tasmanian blue gum</name>
    <dbReference type="NCBI Taxonomy" id="34317"/>
    <lineage>
        <taxon>Eukaryota</taxon>
        <taxon>Viridiplantae</taxon>
        <taxon>Streptophyta</taxon>
        <taxon>Embryophyta</taxon>
        <taxon>Tracheophyta</taxon>
        <taxon>Spermatophyta</taxon>
        <taxon>Magnoliopsida</taxon>
        <taxon>eudicotyledons</taxon>
        <taxon>Gunneridae</taxon>
        <taxon>Pentapetalae</taxon>
        <taxon>rosids</taxon>
        <taxon>malvids</taxon>
        <taxon>Myrtales</taxon>
        <taxon>Myrtaceae</taxon>
        <taxon>Myrtoideae</taxon>
        <taxon>Eucalypteae</taxon>
        <taxon>Eucalyptus</taxon>
    </lineage>
</organism>
<dbReference type="FunFam" id="1.10.10.10:FF:000322">
    <property type="entry name" value="Probable disease resistance protein At1g63360"/>
    <property type="match status" value="1"/>
</dbReference>
<dbReference type="PANTHER" id="PTHR23155">
    <property type="entry name" value="DISEASE RESISTANCE PROTEIN RP"/>
    <property type="match status" value="1"/>
</dbReference>
<reference evidence="7 8" key="1">
    <citation type="submission" date="2024-11" db="EMBL/GenBank/DDBJ databases">
        <title>Chromosome-level genome assembly of Eucalyptus globulus Labill. provides insights into its genome evolution.</title>
        <authorList>
            <person name="Li X."/>
        </authorList>
    </citation>
    <scope>NUCLEOTIDE SEQUENCE [LARGE SCALE GENOMIC DNA]</scope>
    <source>
        <strain evidence="7">CL2024</strain>
        <tissue evidence="7">Fresh tender leaves</tissue>
    </source>
</reference>
<keyword evidence="8" id="KW-1185">Reference proteome</keyword>
<evidence type="ECO:0000256" key="2">
    <source>
        <dbReference type="ARBA" id="ARBA00022821"/>
    </source>
</evidence>
<dbReference type="Gene3D" id="3.80.10.10">
    <property type="entry name" value="Ribonuclease Inhibitor"/>
    <property type="match status" value="1"/>
</dbReference>
<gene>
    <name evidence="7" type="ORF">ACJRO7_012989</name>
</gene>
<evidence type="ECO:0000313" key="8">
    <source>
        <dbReference type="Proteomes" id="UP001634007"/>
    </source>
</evidence>
<dbReference type="InterPro" id="IPR027417">
    <property type="entry name" value="P-loop_NTPase"/>
</dbReference>
<evidence type="ECO:0000256" key="1">
    <source>
        <dbReference type="ARBA" id="ARBA00022737"/>
    </source>
</evidence>
<protein>
    <submittedName>
        <fullName evidence="7">Uncharacterized protein</fullName>
    </submittedName>
</protein>
<dbReference type="Pfam" id="PF00931">
    <property type="entry name" value="NB-ARC"/>
    <property type="match status" value="1"/>
</dbReference>
<dbReference type="AlphaFoldDB" id="A0ABD3LV77"/>
<feature type="domain" description="Disease resistance R13L4/SHOC-2-like LRR" evidence="6">
    <location>
        <begin position="527"/>
        <end position="829"/>
    </location>
</feature>
<name>A0ABD3LV77_EUCGL</name>
<dbReference type="Pfam" id="PF23598">
    <property type="entry name" value="LRR_14"/>
    <property type="match status" value="1"/>
</dbReference>
<evidence type="ECO:0000259" key="5">
    <source>
        <dbReference type="Pfam" id="PF23559"/>
    </source>
</evidence>
<dbReference type="InterPro" id="IPR044974">
    <property type="entry name" value="Disease_R_plants"/>
</dbReference>
<dbReference type="Gene3D" id="1.10.10.10">
    <property type="entry name" value="Winged helix-like DNA-binding domain superfamily/Winged helix DNA-binding domain"/>
    <property type="match status" value="1"/>
</dbReference>
<dbReference type="GO" id="GO:0051707">
    <property type="term" value="P:response to other organism"/>
    <property type="evidence" value="ECO:0007669"/>
    <property type="project" value="UniProtKB-ARBA"/>
</dbReference>
<dbReference type="InterPro" id="IPR058922">
    <property type="entry name" value="WHD_DRP"/>
</dbReference>
<dbReference type="Proteomes" id="UP001634007">
    <property type="component" value="Unassembled WGS sequence"/>
</dbReference>
<evidence type="ECO:0000259" key="4">
    <source>
        <dbReference type="Pfam" id="PF00931"/>
    </source>
</evidence>
<feature type="domain" description="Disease resistance protein winged helix" evidence="5">
    <location>
        <begin position="362"/>
        <end position="433"/>
    </location>
</feature>
<dbReference type="EMBL" id="JBJKBG010000002">
    <property type="protein sequence ID" value="KAL3752265.1"/>
    <property type="molecule type" value="Genomic_DNA"/>
</dbReference>
<dbReference type="InterPro" id="IPR055414">
    <property type="entry name" value="LRR_R13L4/SHOC2-like"/>
</dbReference>
<accession>A0ABD3LV77</accession>
<keyword evidence="1" id="KW-0677">Repeat</keyword>
<evidence type="ECO:0000256" key="3">
    <source>
        <dbReference type="SAM" id="MobiDB-lite"/>
    </source>
</evidence>
<dbReference type="SUPFAM" id="SSF52540">
    <property type="entry name" value="P-loop containing nucleoside triphosphate hydrolases"/>
    <property type="match status" value="1"/>
</dbReference>
<dbReference type="PANTHER" id="PTHR23155:SF955">
    <property type="entry name" value="AAA+ ATPASE DOMAIN-CONTAINING PROTEIN"/>
    <property type="match status" value="1"/>
</dbReference>
<sequence>MEPPMPKRGAIKRLIFREMLGVISDLTQLREKVTDITNLIVRESALLRGSEDQFIETEKYLRELHSMLTVVEGVESHLMPTVAEGMGGSDQMPLVEGIQQLLVHAEDVVSAFVNERGRHSDWGCFRRTIFFFRDMIASHRFQDEIEKIRLRTERIKLQGNSIGIGPIDASEDTQSTTRLGPSGSHVKESNDIMGLELHYKVIKSRLMDTAGSGEKQSVISIVGSREAGKTTLAHKIYNDILDDVWMTEEWDELRMAFPKTNKGSGIIVTTRVRKVALHTNPKSPPYELQLSNDDGWILLNSKIDVPAELEEVGRAIVKATKEQWTLMLDQLKNDCTSVYKSLRDTTNFLPSYLMRCLYYFGLFPEDYDIPTRRLIILWVAKGLAQKDEGFDESPEVVAEKYLSMLIERNMIQVVERKPNGRVKTCRMHDVLRDEWVGKSKAANFLPAQNRAHVSSSSGGVTISRLADHLHRRDDSYSHIHGDNSSNSSLFRSHYKNVHTLLSFDSREGFAPKKEIGDFLRRGIINRCFQGMCVLDLERVFRPKLPESLGELIYLRYLGLRWTYLENLPSSIGKLFNLQILDLKHTYVTTLPRSFWKMQQLRHLYLSESYRMRFVPPRGTGSLTDLQTLGGAFVDEESTLDNSLYRLTKLRKLALTCRLTRDQQKATARWISSLKRLEWLRLISINISVKPSDLYLELLSGLENLSSIYLVGRLTNPVVVDKFPEKLTELTLSLSGLTEDPMPKLEKLPNLKILQLLSDAFVGKFMVCSPGGFPLLQELKLWKLKQLEGWVVGKGSLLILKELEIRACMALQKIPEGLEHLEFLHKLKLKDMPQEFTRRVRKGEGEDWGIIVHVHAVDITPSTDQQSQTSANI</sequence>
<evidence type="ECO:0000259" key="6">
    <source>
        <dbReference type="Pfam" id="PF23598"/>
    </source>
</evidence>
<dbReference type="InterPro" id="IPR036388">
    <property type="entry name" value="WH-like_DNA-bd_sf"/>
</dbReference>
<keyword evidence="2" id="KW-0611">Plant defense</keyword>
<comment type="caution">
    <text evidence="7">The sequence shown here is derived from an EMBL/GenBank/DDBJ whole genome shotgun (WGS) entry which is preliminary data.</text>
</comment>
<proteinExistence type="predicted"/>
<dbReference type="SUPFAM" id="SSF52058">
    <property type="entry name" value="L domain-like"/>
    <property type="match status" value="1"/>
</dbReference>
<dbReference type="GO" id="GO:0006952">
    <property type="term" value="P:defense response"/>
    <property type="evidence" value="ECO:0007669"/>
    <property type="project" value="UniProtKB-KW"/>
</dbReference>
<dbReference type="Pfam" id="PF23559">
    <property type="entry name" value="WHD_DRP"/>
    <property type="match status" value="1"/>
</dbReference>
<dbReference type="InterPro" id="IPR032675">
    <property type="entry name" value="LRR_dom_sf"/>
</dbReference>
<feature type="region of interest" description="Disordered" evidence="3">
    <location>
        <begin position="166"/>
        <end position="187"/>
    </location>
</feature>
<feature type="domain" description="NB-ARC" evidence="4">
    <location>
        <begin position="240"/>
        <end position="302"/>
    </location>
</feature>
<dbReference type="InterPro" id="IPR002182">
    <property type="entry name" value="NB-ARC"/>
</dbReference>